<evidence type="ECO:0000259" key="9">
    <source>
        <dbReference type="PROSITE" id="PS50011"/>
    </source>
</evidence>
<dbReference type="GO" id="GO:0004674">
    <property type="term" value="F:protein serine/threonine kinase activity"/>
    <property type="evidence" value="ECO:0007669"/>
    <property type="project" value="UniProtKB-KW"/>
</dbReference>
<evidence type="ECO:0000256" key="2">
    <source>
        <dbReference type="ARBA" id="ARBA00022527"/>
    </source>
</evidence>
<proteinExistence type="predicted"/>
<dbReference type="PANTHER" id="PTHR47634:SF9">
    <property type="entry name" value="PROTEIN KINASE DOMAIN-CONTAINING PROTEIN-RELATED"/>
    <property type="match status" value="1"/>
</dbReference>
<evidence type="ECO:0000256" key="3">
    <source>
        <dbReference type="ARBA" id="ARBA00022679"/>
    </source>
</evidence>
<evidence type="ECO:0000256" key="4">
    <source>
        <dbReference type="ARBA" id="ARBA00022741"/>
    </source>
</evidence>
<evidence type="ECO:0000256" key="5">
    <source>
        <dbReference type="ARBA" id="ARBA00022777"/>
    </source>
</evidence>
<keyword evidence="3" id="KW-0808">Transferase</keyword>
<dbReference type="InterPro" id="IPR000719">
    <property type="entry name" value="Prot_kinase_dom"/>
</dbReference>
<evidence type="ECO:0000256" key="6">
    <source>
        <dbReference type="ARBA" id="ARBA00022840"/>
    </source>
</evidence>
<dbReference type="InterPro" id="IPR008271">
    <property type="entry name" value="Ser/Thr_kinase_AS"/>
</dbReference>
<dbReference type="InterPro" id="IPR051334">
    <property type="entry name" value="SRPK"/>
</dbReference>
<dbReference type="PROSITE" id="PS00108">
    <property type="entry name" value="PROTEIN_KINASE_ST"/>
    <property type="match status" value="1"/>
</dbReference>
<accession>A0A8T9C4B5</accession>
<dbReference type="GO" id="GO:0000245">
    <property type="term" value="P:spliceosomal complex assembly"/>
    <property type="evidence" value="ECO:0007669"/>
    <property type="project" value="TreeGrafter"/>
</dbReference>
<dbReference type="GO" id="GO:0005524">
    <property type="term" value="F:ATP binding"/>
    <property type="evidence" value="ECO:0007669"/>
    <property type="project" value="UniProtKB-KW"/>
</dbReference>
<dbReference type="EC" id="2.7.11.1" evidence="1"/>
<evidence type="ECO:0000256" key="7">
    <source>
        <dbReference type="ARBA" id="ARBA00047899"/>
    </source>
</evidence>
<comment type="caution">
    <text evidence="10">The sequence shown here is derived from an EMBL/GenBank/DDBJ whole genome shotgun (WGS) entry which is preliminary data.</text>
</comment>
<dbReference type="GO" id="GO:0050684">
    <property type="term" value="P:regulation of mRNA processing"/>
    <property type="evidence" value="ECO:0007669"/>
    <property type="project" value="TreeGrafter"/>
</dbReference>
<reference evidence="10 11" key="1">
    <citation type="submission" date="2018-05" db="EMBL/GenBank/DDBJ databases">
        <title>Genome sequencing and assembly of the regulated plant pathogen Lachnellula willkommii and related sister species for the development of diagnostic species identification markers.</title>
        <authorList>
            <person name="Giroux E."/>
            <person name="Bilodeau G."/>
        </authorList>
    </citation>
    <scope>NUCLEOTIDE SEQUENCE [LARGE SCALE GENOMIC DNA]</scope>
    <source>
        <strain evidence="10 11">CBS 268.59</strain>
    </source>
</reference>
<feature type="domain" description="Protein kinase" evidence="9">
    <location>
        <begin position="77"/>
        <end position="467"/>
    </location>
</feature>
<protein>
    <recommendedName>
        <fullName evidence="1">non-specific serine/threonine protein kinase</fullName>
        <ecNumber evidence="1">2.7.11.1</ecNumber>
    </recommendedName>
</protein>
<dbReference type="SMART" id="SM00220">
    <property type="entry name" value="S_TKc"/>
    <property type="match status" value="1"/>
</dbReference>
<dbReference type="Gene3D" id="1.10.510.10">
    <property type="entry name" value="Transferase(Phosphotransferase) domain 1"/>
    <property type="match status" value="1"/>
</dbReference>
<evidence type="ECO:0000256" key="1">
    <source>
        <dbReference type="ARBA" id="ARBA00012513"/>
    </source>
</evidence>
<dbReference type="Gene3D" id="3.30.200.20">
    <property type="entry name" value="Phosphorylase Kinase, domain 1"/>
    <property type="match status" value="1"/>
</dbReference>
<gene>
    <name evidence="10" type="primary">SRPK_4</name>
    <name evidence="10" type="ORF">LSUE1_G008402</name>
</gene>
<keyword evidence="4" id="KW-0547">Nucleotide-binding</keyword>
<comment type="catalytic activity">
    <reaction evidence="7">
        <text>L-threonyl-[protein] + ATP = O-phospho-L-threonyl-[protein] + ADP + H(+)</text>
        <dbReference type="Rhea" id="RHEA:46608"/>
        <dbReference type="Rhea" id="RHEA-COMP:11060"/>
        <dbReference type="Rhea" id="RHEA-COMP:11605"/>
        <dbReference type="ChEBI" id="CHEBI:15378"/>
        <dbReference type="ChEBI" id="CHEBI:30013"/>
        <dbReference type="ChEBI" id="CHEBI:30616"/>
        <dbReference type="ChEBI" id="CHEBI:61977"/>
        <dbReference type="ChEBI" id="CHEBI:456216"/>
        <dbReference type="EC" id="2.7.11.1"/>
    </reaction>
</comment>
<comment type="catalytic activity">
    <reaction evidence="8">
        <text>L-seryl-[protein] + ATP = O-phospho-L-seryl-[protein] + ADP + H(+)</text>
        <dbReference type="Rhea" id="RHEA:17989"/>
        <dbReference type="Rhea" id="RHEA-COMP:9863"/>
        <dbReference type="Rhea" id="RHEA-COMP:11604"/>
        <dbReference type="ChEBI" id="CHEBI:15378"/>
        <dbReference type="ChEBI" id="CHEBI:29999"/>
        <dbReference type="ChEBI" id="CHEBI:30616"/>
        <dbReference type="ChEBI" id="CHEBI:83421"/>
        <dbReference type="ChEBI" id="CHEBI:456216"/>
        <dbReference type="EC" id="2.7.11.1"/>
    </reaction>
</comment>
<dbReference type="Proteomes" id="UP000469558">
    <property type="component" value="Unassembled WGS sequence"/>
</dbReference>
<dbReference type="InterPro" id="IPR011009">
    <property type="entry name" value="Kinase-like_dom_sf"/>
</dbReference>
<dbReference type="PANTHER" id="PTHR47634">
    <property type="entry name" value="PROTEIN KINASE DOMAIN-CONTAINING PROTEIN-RELATED"/>
    <property type="match status" value="1"/>
</dbReference>
<dbReference type="PROSITE" id="PS50011">
    <property type="entry name" value="PROTEIN_KINASE_DOM"/>
    <property type="match status" value="1"/>
</dbReference>
<name>A0A8T9C4B5_9HELO</name>
<keyword evidence="5 10" id="KW-0418">Kinase</keyword>
<sequence length="480" mass="55259">MSRVLHFKFNYIPVVSRLFLSHLSRPALSMRMPDTTLAHRQISTVMPPDPLEEELLPYYNAEHFYHVKTGKIFNDRYQTIAKLGFGGGSTVWLARDLNLNPDAEPGDLDSEPYKVLKFCTCDYLDNDAARHELEVYKHLSIANPSHNGIQYIQTMVDNFEVAGSNGTHICLVFEPMRETLSIFQSRLKKKRFPLELLKLYLVCLLNGLEYLHTECGIVHADLKLDNILVSFEDASVLKEFVQAQRENPMFQMERDGYSIYQSHNQFGPLRVRLGPFVPIIADFGHAHWIDKSQPQINPIQPDCYRAPEVILGTGWGSSADIWNLGVLLWNMLEGMNTNLFTNINSRDGKYMARNHLAQMIALFGPPPTELLVREHRMRSWNFAPAMENDENKLCNKAYEFYNGPFFDSEGGFLYPDLVPRELKLENTISSLDEEEKHAFLDFVAGSMLCWDPEKRMTAKELLRHPWLEGTVLPWQKEEAP</sequence>
<dbReference type="Pfam" id="PF00069">
    <property type="entry name" value="Pkinase"/>
    <property type="match status" value="2"/>
</dbReference>
<keyword evidence="2" id="KW-0723">Serine/threonine-protein kinase</keyword>
<evidence type="ECO:0000313" key="11">
    <source>
        <dbReference type="Proteomes" id="UP000469558"/>
    </source>
</evidence>
<organism evidence="10 11">
    <name type="scientific">Lachnellula suecica</name>
    <dbReference type="NCBI Taxonomy" id="602035"/>
    <lineage>
        <taxon>Eukaryota</taxon>
        <taxon>Fungi</taxon>
        <taxon>Dikarya</taxon>
        <taxon>Ascomycota</taxon>
        <taxon>Pezizomycotina</taxon>
        <taxon>Leotiomycetes</taxon>
        <taxon>Helotiales</taxon>
        <taxon>Lachnaceae</taxon>
        <taxon>Lachnellula</taxon>
    </lineage>
</organism>
<evidence type="ECO:0000256" key="8">
    <source>
        <dbReference type="ARBA" id="ARBA00048679"/>
    </source>
</evidence>
<evidence type="ECO:0000313" key="10">
    <source>
        <dbReference type="EMBL" id="TVY71435.1"/>
    </source>
</evidence>
<dbReference type="SUPFAM" id="SSF56112">
    <property type="entry name" value="Protein kinase-like (PK-like)"/>
    <property type="match status" value="1"/>
</dbReference>
<dbReference type="EMBL" id="QGMK01001230">
    <property type="protein sequence ID" value="TVY71435.1"/>
    <property type="molecule type" value="Genomic_DNA"/>
</dbReference>
<dbReference type="OrthoDB" id="5979581at2759"/>
<keyword evidence="6" id="KW-0067">ATP-binding</keyword>
<dbReference type="AlphaFoldDB" id="A0A8T9C4B5"/>
<keyword evidence="11" id="KW-1185">Reference proteome</keyword>